<evidence type="ECO:0000313" key="4">
    <source>
        <dbReference type="Proteomes" id="UP001279553"/>
    </source>
</evidence>
<dbReference type="EMBL" id="JAWXYB010000018">
    <property type="protein sequence ID" value="MDX5930483.1"/>
    <property type="molecule type" value="Genomic_DNA"/>
</dbReference>
<dbReference type="RefSeq" id="WP_319613428.1">
    <property type="nucleotide sequence ID" value="NZ_JAWXYB010000018.1"/>
</dbReference>
<evidence type="ECO:0008006" key="5">
    <source>
        <dbReference type="Google" id="ProtNLM"/>
    </source>
</evidence>
<evidence type="ECO:0000256" key="1">
    <source>
        <dbReference type="SAM" id="MobiDB-lite"/>
    </source>
</evidence>
<accession>A0AAW9DPY1</accession>
<reference evidence="3 4" key="1">
    <citation type="submission" date="2023-11" db="EMBL/GenBank/DDBJ databases">
        <title>MicrobeMod: A computational toolkit for identifying prokaryotic methylation and restriction-modification with nanopore sequencing.</title>
        <authorList>
            <person name="Crits-Christoph A."/>
            <person name="Kang S.C."/>
            <person name="Lee H."/>
            <person name="Ostrov N."/>
        </authorList>
    </citation>
    <scope>NUCLEOTIDE SEQUENCE [LARGE SCALE GENOMIC DNA]</scope>
    <source>
        <strain evidence="3 4">DSMZ 700</strain>
    </source>
</reference>
<evidence type="ECO:0000256" key="2">
    <source>
        <dbReference type="SAM" id="SignalP"/>
    </source>
</evidence>
<name>A0AAW9DPY1_ACIAO</name>
<evidence type="ECO:0000313" key="3">
    <source>
        <dbReference type="EMBL" id="MDX5930483.1"/>
    </source>
</evidence>
<organism evidence="3 4">
    <name type="scientific">Acidiphilium acidophilum</name>
    <name type="common">Thiobacillus acidophilus</name>
    <dbReference type="NCBI Taxonomy" id="76588"/>
    <lineage>
        <taxon>Bacteria</taxon>
        <taxon>Pseudomonadati</taxon>
        <taxon>Pseudomonadota</taxon>
        <taxon>Alphaproteobacteria</taxon>
        <taxon>Acetobacterales</taxon>
        <taxon>Acidocellaceae</taxon>
        <taxon>Acidiphilium</taxon>
    </lineage>
</organism>
<feature type="region of interest" description="Disordered" evidence="1">
    <location>
        <begin position="144"/>
        <end position="173"/>
    </location>
</feature>
<keyword evidence="2" id="KW-0732">Signal</keyword>
<proteinExistence type="predicted"/>
<gene>
    <name evidence="3" type="ORF">SIL87_06875</name>
</gene>
<feature type="signal peptide" evidence="2">
    <location>
        <begin position="1"/>
        <end position="25"/>
    </location>
</feature>
<feature type="chain" id="PRO_5043858091" description="Lipoprotein" evidence="2">
    <location>
        <begin position="26"/>
        <end position="173"/>
    </location>
</feature>
<dbReference type="Proteomes" id="UP001279553">
    <property type="component" value="Unassembled WGS sequence"/>
</dbReference>
<sequence>MDWRRTRQAGILMVLAICVGCSARANTSGAKLGNAEILPAQVKNWVAVTDFARQYPGNNLTISNDAIIFSVAGTFKVTFVSSYGTGKLFRIVSSIVPHGKSDNLTCQSRVSYLAIMSGKIKIIDEPTLTFIAFYGQKIPRWKNRDSPTSYDDCGEFSYGAPLKNRRNPRKRPS</sequence>
<dbReference type="AlphaFoldDB" id="A0AAW9DPY1"/>
<comment type="caution">
    <text evidence="3">The sequence shown here is derived from an EMBL/GenBank/DDBJ whole genome shotgun (WGS) entry which is preliminary data.</text>
</comment>
<protein>
    <recommendedName>
        <fullName evidence="5">Lipoprotein</fullName>
    </recommendedName>
</protein>
<feature type="compositionally biased region" description="Basic residues" evidence="1">
    <location>
        <begin position="163"/>
        <end position="173"/>
    </location>
</feature>
<keyword evidence="4" id="KW-1185">Reference proteome</keyword>